<keyword evidence="1" id="KW-0677">Repeat</keyword>
<evidence type="ECO:0000313" key="4">
    <source>
        <dbReference type="EMBL" id="KKA30669.1"/>
    </source>
</evidence>
<dbReference type="PANTHER" id="PTHR45964">
    <property type="entry name" value="WSCD FAMILY MEMBER CG9164"/>
    <property type="match status" value="1"/>
</dbReference>
<comment type="caution">
    <text evidence="4">The sequence shown here is derived from an EMBL/GenBank/DDBJ whole genome shotgun (WGS) entry which is preliminary data.</text>
</comment>
<evidence type="ECO:0000256" key="2">
    <source>
        <dbReference type="SAM" id="SignalP"/>
    </source>
</evidence>
<feature type="signal peptide" evidence="2">
    <location>
        <begin position="1"/>
        <end position="26"/>
    </location>
</feature>
<dbReference type="PANTHER" id="PTHR45964:SF9">
    <property type="entry name" value="SULFOTRANSFERASE"/>
    <property type="match status" value="1"/>
</dbReference>
<dbReference type="OrthoDB" id="5985073at2759"/>
<reference evidence="4 5" key="1">
    <citation type="submission" date="2015-03" db="EMBL/GenBank/DDBJ databases">
        <authorList>
            <person name="Radwan O."/>
            <person name="Al-Naeli F.A."/>
            <person name="Rendon G.A."/>
            <person name="Fields C."/>
        </authorList>
    </citation>
    <scope>NUCLEOTIDE SEQUENCE [LARGE SCALE GENOMIC DNA]</scope>
    <source>
        <strain evidence="4">CR-DP1</strain>
    </source>
</reference>
<keyword evidence="5" id="KW-1185">Reference proteome</keyword>
<dbReference type="InterPro" id="IPR051589">
    <property type="entry name" value="Sialate-O-sulfotransferase"/>
</dbReference>
<dbReference type="InterPro" id="IPR002889">
    <property type="entry name" value="WSC_carb-bd"/>
</dbReference>
<name>A0A0F4ZJ79_9PEZI</name>
<gene>
    <name evidence="4" type="ORF">TD95_002659</name>
</gene>
<protein>
    <recommendedName>
        <fullName evidence="3">WSC domain-containing protein</fullName>
    </recommendedName>
</protein>
<evidence type="ECO:0000313" key="5">
    <source>
        <dbReference type="Proteomes" id="UP000033483"/>
    </source>
</evidence>
<dbReference type="EMBL" id="LAEV01000323">
    <property type="protein sequence ID" value="KKA30669.1"/>
    <property type="molecule type" value="Genomic_DNA"/>
</dbReference>
<keyword evidence="2" id="KW-0732">Signal</keyword>
<organism evidence="4 5">
    <name type="scientific">Thielaviopsis punctulata</name>
    <dbReference type="NCBI Taxonomy" id="72032"/>
    <lineage>
        <taxon>Eukaryota</taxon>
        <taxon>Fungi</taxon>
        <taxon>Dikarya</taxon>
        <taxon>Ascomycota</taxon>
        <taxon>Pezizomycotina</taxon>
        <taxon>Sordariomycetes</taxon>
        <taxon>Hypocreomycetidae</taxon>
        <taxon>Microascales</taxon>
        <taxon>Ceratocystidaceae</taxon>
        <taxon>Thielaviopsis</taxon>
    </lineage>
</organism>
<evidence type="ECO:0000259" key="3">
    <source>
        <dbReference type="PROSITE" id="PS51212"/>
    </source>
</evidence>
<proteinExistence type="predicted"/>
<evidence type="ECO:0000256" key="1">
    <source>
        <dbReference type="ARBA" id="ARBA00022737"/>
    </source>
</evidence>
<accession>A0A0F4ZJ79</accession>
<feature type="domain" description="WSC" evidence="3">
    <location>
        <begin position="42"/>
        <end position="143"/>
    </location>
</feature>
<feature type="chain" id="PRO_5002482728" description="WSC domain-containing protein" evidence="2">
    <location>
        <begin position="27"/>
        <end position="167"/>
    </location>
</feature>
<dbReference type="Proteomes" id="UP000033483">
    <property type="component" value="Unassembled WGS sequence"/>
</dbReference>
<dbReference type="Pfam" id="PF01822">
    <property type="entry name" value="WSC"/>
    <property type="match status" value="1"/>
</dbReference>
<dbReference type="SMART" id="SM00321">
    <property type="entry name" value="WSC"/>
    <property type="match status" value="1"/>
</dbReference>
<dbReference type="PROSITE" id="PS51212">
    <property type="entry name" value="WSC"/>
    <property type="match status" value="1"/>
</dbReference>
<dbReference type="AlphaFoldDB" id="A0A0F4ZJ79"/>
<sequence>MLVFTALHQWLATLLFVSLFANSAQALAARDDSLSIYNASSTYIYKGCYNETVQLPGAGGVRALSGGKSEELMGTMTVPLCLSYCMDDGYEFAGLEYSRECWCSHYLSSLSVKLNDSACNDACDGAKDVACGGALKLTLYEKTKSNAPGKAIASLTAVGFALLVLLF</sequence>